<dbReference type="Proteomes" id="UP001549799">
    <property type="component" value="Unassembled WGS sequence"/>
</dbReference>
<gene>
    <name evidence="1" type="ORF">ABXZ36_05270</name>
</gene>
<comment type="caution">
    <text evidence="1">The sequence shown here is derived from an EMBL/GenBank/DDBJ whole genome shotgun (WGS) entry which is preliminary data.</text>
</comment>
<evidence type="ECO:0000313" key="2">
    <source>
        <dbReference type="Proteomes" id="UP001549799"/>
    </source>
</evidence>
<proteinExistence type="predicted"/>
<keyword evidence="2" id="KW-1185">Reference proteome</keyword>
<evidence type="ECO:0000313" key="1">
    <source>
        <dbReference type="EMBL" id="MET6990051.1"/>
    </source>
</evidence>
<accession>A0ABV2SSC7</accession>
<protein>
    <submittedName>
        <fullName evidence="1">Uncharacterized protein</fullName>
    </submittedName>
</protein>
<reference evidence="1 2" key="1">
    <citation type="submission" date="2024-07" db="EMBL/GenBank/DDBJ databases">
        <title>The genome sequence of type strain Sediminicola arcticus GDMCC 1.2805.</title>
        <authorList>
            <person name="Liu Y."/>
        </authorList>
    </citation>
    <scope>NUCLEOTIDE SEQUENCE [LARGE SCALE GENOMIC DNA]</scope>
    <source>
        <strain evidence="1 2">GDMCC 1.2805</strain>
    </source>
</reference>
<sequence>MDKFQVMIPSEKVNISIVDIKLYIQESIESRVRFCVNNYGGSYAWVENGVYSVKKQGFTRGVHKNPEAILSILTQLVKRYQNFEYKGYIYTYSGGWNRFKGQTDL</sequence>
<dbReference type="EMBL" id="JBEXAE010000002">
    <property type="protein sequence ID" value="MET6990051.1"/>
    <property type="molecule type" value="Genomic_DNA"/>
</dbReference>
<name>A0ABV2SSC7_9FLAO</name>
<organism evidence="1 2">
    <name type="scientific">Sediminicola arcticus</name>
    <dbReference type="NCBI Taxonomy" id="1574308"/>
    <lineage>
        <taxon>Bacteria</taxon>
        <taxon>Pseudomonadati</taxon>
        <taxon>Bacteroidota</taxon>
        <taxon>Flavobacteriia</taxon>
        <taxon>Flavobacteriales</taxon>
        <taxon>Flavobacteriaceae</taxon>
        <taxon>Sediminicola</taxon>
    </lineage>
</organism>
<dbReference type="RefSeq" id="WP_354614442.1">
    <property type="nucleotide sequence ID" value="NZ_JBEXAE010000002.1"/>
</dbReference>